<accession>A0ABN2BP09</accession>
<dbReference type="SUPFAM" id="SSF52172">
    <property type="entry name" value="CheY-like"/>
    <property type="match status" value="1"/>
</dbReference>
<name>A0ABN2BP09_9ACTN</name>
<dbReference type="PANTHER" id="PTHR44591">
    <property type="entry name" value="STRESS RESPONSE REGULATOR PROTEIN 1"/>
    <property type="match status" value="1"/>
</dbReference>
<keyword evidence="5" id="KW-1185">Reference proteome</keyword>
<dbReference type="PROSITE" id="PS50110">
    <property type="entry name" value="RESPONSE_REGULATORY"/>
    <property type="match status" value="1"/>
</dbReference>
<organism evidence="4 5">
    <name type="scientific">Dactylosporangium maewongense</name>
    <dbReference type="NCBI Taxonomy" id="634393"/>
    <lineage>
        <taxon>Bacteria</taxon>
        <taxon>Bacillati</taxon>
        <taxon>Actinomycetota</taxon>
        <taxon>Actinomycetes</taxon>
        <taxon>Micromonosporales</taxon>
        <taxon>Micromonosporaceae</taxon>
        <taxon>Dactylosporangium</taxon>
    </lineage>
</organism>
<dbReference type="Gene3D" id="3.40.50.2300">
    <property type="match status" value="1"/>
</dbReference>
<dbReference type="Proteomes" id="UP001501470">
    <property type="component" value="Unassembled WGS sequence"/>
</dbReference>
<gene>
    <name evidence="4" type="ORF">GCM10009827_074330</name>
</gene>
<dbReference type="RefSeq" id="WP_344507575.1">
    <property type="nucleotide sequence ID" value="NZ_BAAAQD010000017.1"/>
</dbReference>
<evidence type="ECO:0000259" key="3">
    <source>
        <dbReference type="PROSITE" id="PS50110"/>
    </source>
</evidence>
<protein>
    <recommendedName>
        <fullName evidence="3">Response regulatory domain-containing protein</fullName>
    </recommendedName>
</protein>
<dbReference type="Pfam" id="PF00072">
    <property type="entry name" value="Response_reg"/>
    <property type="match status" value="1"/>
</dbReference>
<evidence type="ECO:0000256" key="2">
    <source>
        <dbReference type="PROSITE-ProRule" id="PRU00169"/>
    </source>
</evidence>
<evidence type="ECO:0000313" key="5">
    <source>
        <dbReference type="Proteomes" id="UP001501470"/>
    </source>
</evidence>
<dbReference type="InterPro" id="IPR011006">
    <property type="entry name" value="CheY-like_superfamily"/>
</dbReference>
<evidence type="ECO:0000313" key="4">
    <source>
        <dbReference type="EMBL" id="GAA1543733.1"/>
    </source>
</evidence>
<dbReference type="InterPro" id="IPR050595">
    <property type="entry name" value="Bact_response_regulator"/>
</dbReference>
<feature type="modified residue" description="4-aspartylphosphate" evidence="2">
    <location>
        <position position="52"/>
    </location>
</feature>
<comment type="caution">
    <text evidence="4">The sequence shown here is derived from an EMBL/GenBank/DDBJ whole genome shotgun (WGS) entry which is preliminary data.</text>
</comment>
<dbReference type="EMBL" id="BAAAQD010000017">
    <property type="protein sequence ID" value="GAA1543733.1"/>
    <property type="molecule type" value="Genomic_DNA"/>
</dbReference>
<keyword evidence="1 2" id="KW-0597">Phosphoprotein</keyword>
<dbReference type="InterPro" id="IPR001789">
    <property type="entry name" value="Sig_transdc_resp-reg_receiver"/>
</dbReference>
<reference evidence="4 5" key="1">
    <citation type="journal article" date="2019" name="Int. J. Syst. Evol. Microbiol.">
        <title>The Global Catalogue of Microorganisms (GCM) 10K type strain sequencing project: providing services to taxonomists for standard genome sequencing and annotation.</title>
        <authorList>
            <consortium name="The Broad Institute Genomics Platform"/>
            <consortium name="The Broad Institute Genome Sequencing Center for Infectious Disease"/>
            <person name="Wu L."/>
            <person name="Ma J."/>
        </authorList>
    </citation>
    <scope>NUCLEOTIDE SEQUENCE [LARGE SCALE GENOMIC DNA]</scope>
    <source>
        <strain evidence="4 5">JCM 15933</strain>
    </source>
</reference>
<dbReference type="PANTHER" id="PTHR44591:SF3">
    <property type="entry name" value="RESPONSE REGULATORY DOMAIN-CONTAINING PROTEIN"/>
    <property type="match status" value="1"/>
</dbReference>
<sequence>MATVLIAEDVEDLTYALTLLLTRAGFTVRTAPDGARTLAEVRAELPDLLLLDLVMPRLNGLDVCRALRADPATAGVPILMLSAYAMPADLQAGLDAGADDYMMKPFQSDELIARCTALIK</sequence>
<evidence type="ECO:0000256" key="1">
    <source>
        <dbReference type="ARBA" id="ARBA00022553"/>
    </source>
</evidence>
<dbReference type="SMART" id="SM00448">
    <property type="entry name" value="REC"/>
    <property type="match status" value="1"/>
</dbReference>
<proteinExistence type="predicted"/>
<feature type="domain" description="Response regulatory" evidence="3">
    <location>
        <begin position="3"/>
        <end position="119"/>
    </location>
</feature>